<dbReference type="Pfam" id="PF13476">
    <property type="entry name" value="AAA_23"/>
    <property type="match status" value="1"/>
</dbReference>
<sequence>MTFDAIKINRLQIFANGESVYDQEFHDGINAICGDNGSGKSTVAELLLYVLGGDVGNWSKKAQECDYVLCEVSFPDGIATLKRNVTTKPRASMEIRYAKIDDTNDNINWNVFPYNATENKKSFSQILFGHLNIPEVKASNNITFNQLLRFIFIDQRSPLDSIISIENFDSPLTRETTFDLICGSYDDKTYELKTKLKKLQKKLEVAKDTLKSLNTVAQSLGISETSKELQSNLVKLTERIEEIDNKNFNTSTTDEENLNRYKQQLDELDSKIAATGKELREYRNSIATLSDKIQDTDSFLDALATKNMNLDESILIRSEIGNIDLEYCPICLHKLQEKKQDQCSLCGSEASSKTLVANAMRMKDEVSFQILESNKLQKIRAEKYDAINANILEKATKLDALQAEYSSLLRGINSEDEFNRELLFFEKGKLVSKIEAERNKLNIIKKIEEETQKLSTISGRIETTKSNISRKETLHKKRKKQTATSIDTITRSILSKDIRSTKELHNSKHAEILISKNSYQLDGRNNFSASANVVLKNALRFSVLFASLSLSHMRFPRLIICDNTEDKGMQEDRAHNFQNTIIKMSQASETPHQIIYTTSKPTPDLLPEMKIGKTWYTEEDPTLNSDSKK</sequence>
<keyword evidence="4" id="KW-1185">Reference proteome</keyword>
<dbReference type="HOGENOM" id="CLU_029252_0_0_7"/>
<evidence type="ECO:0000313" key="3">
    <source>
        <dbReference type="EMBL" id="ACS78390.1"/>
    </source>
</evidence>
<dbReference type="SUPFAM" id="SSF52540">
    <property type="entry name" value="P-loop containing nucleoside triphosphate hydrolases"/>
    <property type="match status" value="1"/>
</dbReference>
<dbReference type="GO" id="GO:0016887">
    <property type="term" value="F:ATP hydrolysis activity"/>
    <property type="evidence" value="ECO:0007669"/>
    <property type="project" value="InterPro"/>
</dbReference>
<dbReference type="eggNOG" id="COG1196">
    <property type="taxonomic scope" value="Bacteria"/>
</dbReference>
<dbReference type="RefSeq" id="WP_012765916.1">
    <property type="nucleotide sequence ID" value="NC_012881.1"/>
</dbReference>
<dbReference type="AlphaFoldDB" id="C6BWE6"/>
<proteinExistence type="predicted"/>
<evidence type="ECO:0000313" key="4">
    <source>
        <dbReference type="Proteomes" id="UP000002601"/>
    </source>
</evidence>
<dbReference type="EMBL" id="CP001649">
    <property type="protein sequence ID" value="ACS78390.1"/>
    <property type="molecule type" value="Genomic_DNA"/>
</dbReference>
<dbReference type="Proteomes" id="UP000002601">
    <property type="component" value="Chromosome"/>
</dbReference>
<reference evidence="3 4" key="1">
    <citation type="submission" date="2009-06" db="EMBL/GenBank/DDBJ databases">
        <title>Complete sequence of Desulfovibrio salexigens DSM 2638.</title>
        <authorList>
            <consortium name="US DOE Joint Genome Institute"/>
            <person name="Lucas S."/>
            <person name="Copeland A."/>
            <person name="Lapidus A."/>
            <person name="Glavina del Rio T."/>
            <person name="Tice H."/>
            <person name="Bruce D."/>
            <person name="Goodwin L."/>
            <person name="Pitluck S."/>
            <person name="Munk A.C."/>
            <person name="Brettin T."/>
            <person name="Detter J.C."/>
            <person name="Han C."/>
            <person name="Tapia R."/>
            <person name="Larimer F."/>
            <person name="Land M."/>
            <person name="Hauser L."/>
            <person name="Kyrpides N."/>
            <person name="Anderson I."/>
            <person name="Wall J.D."/>
            <person name="Arkin A.P."/>
            <person name="Dehal P."/>
            <person name="Chivian D."/>
            <person name="Giles B."/>
            <person name="Hazen T.C."/>
        </authorList>
    </citation>
    <scope>NUCLEOTIDE SEQUENCE [LARGE SCALE GENOMIC DNA]</scope>
    <source>
        <strain evidence="4">ATCC 14822 / DSM 2638 / NCIMB 8403 / VKM B-1763</strain>
    </source>
</reference>
<dbReference type="InterPro" id="IPR027417">
    <property type="entry name" value="P-loop_NTPase"/>
</dbReference>
<keyword evidence="1" id="KW-0175">Coiled coil</keyword>
<gene>
    <name evidence="3" type="ordered locus">Desal_0323</name>
</gene>
<organism evidence="3 4">
    <name type="scientific">Maridesulfovibrio salexigens (strain ATCC 14822 / DSM 2638 / NCIMB 8403 / VKM B-1763)</name>
    <name type="common">Desulfovibrio salexigens</name>
    <dbReference type="NCBI Taxonomy" id="526222"/>
    <lineage>
        <taxon>Bacteria</taxon>
        <taxon>Pseudomonadati</taxon>
        <taxon>Thermodesulfobacteriota</taxon>
        <taxon>Desulfovibrionia</taxon>
        <taxon>Desulfovibrionales</taxon>
        <taxon>Desulfovibrionaceae</taxon>
        <taxon>Maridesulfovibrio</taxon>
    </lineage>
</organism>
<dbReference type="KEGG" id="dsa:Desal_0323"/>
<dbReference type="STRING" id="526222.Desal_0323"/>
<protein>
    <recommendedName>
        <fullName evidence="2">Rad50/SbcC-type AAA domain-containing protein</fullName>
    </recommendedName>
</protein>
<evidence type="ECO:0000259" key="2">
    <source>
        <dbReference type="Pfam" id="PF13476"/>
    </source>
</evidence>
<dbReference type="OrthoDB" id="8107482at2"/>
<name>C6BWE6_MARSD</name>
<evidence type="ECO:0000256" key="1">
    <source>
        <dbReference type="SAM" id="Coils"/>
    </source>
</evidence>
<dbReference type="GO" id="GO:0006302">
    <property type="term" value="P:double-strand break repair"/>
    <property type="evidence" value="ECO:0007669"/>
    <property type="project" value="InterPro"/>
</dbReference>
<dbReference type="Gene3D" id="3.40.50.300">
    <property type="entry name" value="P-loop containing nucleotide triphosphate hydrolases"/>
    <property type="match status" value="1"/>
</dbReference>
<dbReference type="InterPro" id="IPR038729">
    <property type="entry name" value="Rad50/SbcC_AAA"/>
</dbReference>
<feature type="coiled-coil region" evidence="1">
    <location>
        <begin position="189"/>
        <end position="285"/>
    </location>
</feature>
<feature type="domain" description="Rad50/SbcC-type AAA" evidence="2">
    <location>
        <begin position="6"/>
        <end position="241"/>
    </location>
</feature>
<accession>C6BWE6</accession>